<sequence length="247" mass="27009">MGTKQSTKKGPSYAEINEKLVRKAIVDNRGELARLDSTTAIREWFDAWVATVDTEPQFVWKLFLRELNKGVGVNSAELWAKEQAEHRAQVAEAARVAPLLRVCTAGFVGETPDGETVASWAICNAQADQSSRAYGEINPDKQKSYDPEDPNSADMVAAYKAVALLADAVGYLGGEAGVIRAQLVISNPNIDTDRLVSMALKDSVSLTVEHHEEADNPAVEVCETEVGERHWKDLAPRDFVIEGEQGQ</sequence>
<evidence type="ECO:0000313" key="1">
    <source>
        <dbReference type="EMBL" id="ADG76911.1"/>
    </source>
</evidence>
<evidence type="ECO:0000313" key="2">
    <source>
        <dbReference type="Proteomes" id="UP000001213"/>
    </source>
</evidence>
<proteinExistence type="predicted"/>
<dbReference type="AlphaFoldDB" id="D5UQS8"/>
<dbReference type="STRING" id="521096.Tpau_0261"/>
<dbReference type="Proteomes" id="UP000001213">
    <property type="component" value="Chromosome"/>
</dbReference>
<organism evidence="1 2">
    <name type="scientific">Tsukamurella paurometabola (strain ATCC 8368 / DSM 20162 / CCUG 35730 / CIP 100753 / JCM 10117 / KCTC 9821 / NBRC 16120 / NCIMB 702349 / NCTC 13040)</name>
    <name type="common">Corynebacterium paurometabolum</name>
    <dbReference type="NCBI Taxonomy" id="521096"/>
    <lineage>
        <taxon>Bacteria</taxon>
        <taxon>Bacillati</taxon>
        <taxon>Actinomycetota</taxon>
        <taxon>Actinomycetes</taxon>
        <taxon>Mycobacteriales</taxon>
        <taxon>Tsukamurellaceae</taxon>
        <taxon>Tsukamurella</taxon>
    </lineage>
</organism>
<reference evidence="1 2" key="2">
    <citation type="journal article" date="2011" name="Stand. Genomic Sci.">
        <title>Complete genome sequence of Tsukamurella paurometabola type strain (no. 33).</title>
        <authorList>
            <person name="Munk A.C."/>
            <person name="Lapidus A."/>
            <person name="Lucas S."/>
            <person name="Nolan M."/>
            <person name="Tice H."/>
            <person name="Cheng J.F."/>
            <person name="Del Rio T.G."/>
            <person name="Goodwin L."/>
            <person name="Pitluck S."/>
            <person name="Liolios K."/>
            <person name="Huntemann M."/>
            <person name="Ivanova N."/>
            <person name="Mavromatis K."/>
            <person name="Mikhailova N."/>
            <person name="Pati A."/>
            <person name="Chen A."/>
            <person name="Palaniappan K."/>
            <person name="Tapia R."/>
            <person name="Han C."/>
            <person name="Land M."/>
            <person name="Hauser L."/>
            <person name="Chang Y.J."/>
            <person name="Jeffries C.D."/>
            <person name="Brettin T."/>
            <person name="Yasawong M."/>
            <person name="Brambilla E.M."/>
            <person name="Rohde M."/>
            <person name="Sikorski J."/>
            <person name="Goker M."/>
            <person name="Detter J.C."/>
            <person name="Woyke T."/>
            <person name="Bristow J."/>
            <person name="Eisen J.A."/>
            <person name="Markowitz V."/>
            <person name="Hugenholtz P."/>
            <person name="Kyrpides N.C."/>
            <person name="Klenk H.P."/>
        </authorList>
    </citation>
    <scope>NUCLEOTIDE SEQUENCE [LARGE SCALE GENOMIC DNA]</scope>
    <source>
        <strain evidence="2">ATCC 8368 / DSM 20162 / CCUG 35730 / CIP 100753 / JCM 10117 / KCTC 9821 / NBRC 16120 / NCIMB 702349 / NCTC 13040</strain>
    </source>
</reference>
<dbReference type="RefSeq" id="WP_013124965.1">
    <property type="nucleotide sequence ID" value="NC_014158.1"/>
</dbReference>
<name>D5UQS8_TSUPD</name>
<keyword evidence="2" id="KW-1185">Reference proteome</keyword>
<gene>
    <name evidence="1" type="ordered locus">Tpau_0261</name>
</gene>
<dbReference type="EMBL" id="CP001966">
    <property type="protein sequence ID" value="ADG76911.1"/>
    <property type="molecule type" value="Genomic_DNA"/>
</dbReference>
<accession>D5UQS8</accession>
<protein>
    <submittedName>
        <fullName evidence="1">Uncharacterized protein</fullName>
    </submittedName>
</protein>
<dbReference type="HOGENOM" id="CLU_1124147_0_0_11"/>
<reference evidence="2" key="1">
    <citation type="submission" date="2010-03" db="EMBL/GenBank/DDBJ databases">
        <title>The complete chromosome of Tsukamurella paurometabola DSM 20162.</title>
        <authorList>
            <consortium name="US DOE Joint Genome Institute (JGI-PGF)"/>
            <person name="Lucas S."/>
            <person name="Copeland A."/>
            <person name="Lapidus A."/>
            <person name="Glavina del Rio T."/>
            <person name="Dalin E."/>
            <person name="Tice H."/>
            <person name="Bruce D."/>
            <person name="Goodwin L."/>
            <person name="Pitluck S."/>
            <person name="Kyrpides N."/>
            <person name="Mavromatis K."/>
            <person name="Ivanova N."/>
            <person name="Mikhailova N."/>
            <person name="Munk A.C."/>
            <person name="Brettin T."/>
            <person name="Detter J.C."/>
            <person name="Tapia R."/>
            <person name="Han C."/>
            <person name="Larimer F."/>
            <person name="Land M."/>
            <person name="Hauser L."/>
            <person name="Markowitz V."/>
            <person name="Cheng J.-F."/>
            <person name="Hugenholtz P."/>
            <person name="Woyke T."/>
            <person name="Wu D."/>
            <person name="Jando M."/>
            <person name="Brambilla E."/>
            <person name="Klenk H.-P."/>
            <person name="Eisen J.A."/>
        </authorList>
    </citation>
    <scope>NUCLEOTIDE SEQUENCE [LARGE SCALE GENOMIC DNA]</scope>
    <source>
        <strain evidence="2">ATCC 8368 / DSM 20162 / CCUG 35730 / CIP 100753 / JCM 10117 / KCTC 9821 / NBRC 16120 / NCIMB 702349 / NCTC 13040</strain>
    </source>
</reference>
<dbReference type="KEGG" id="tpr:Tpau_0261"/>